<reference evidence="4" key="1">
    <citation type="journal article" date="2019" name="Sci. Rep.">
        <title>Draft genome of Tanacetum cinerariifolium, the natural source of mosquito coil.</title>
        <authorList>
            <person name="Yamashiro T."/>
            <person name="Shiraishi A."/>
            <person name="Satake H."/>
            <person name="Nakayama K."/>
        </authorList>
    </citation>
    <scope>NUCLEOTIDE SEQUENCE</scope>
</reference>
<evidence type="ECO:0000313" key="4">
    <source>
        <dbReference type="EMBL" id="GEU90893.1"/>
    </source>
</evidence>
<evidence type="ECO:0000256" key="1">
    <source>
        <dbReference type="SAM" id="MobiDB-lite"/>
    </source>
</evidence>
<dbReference type="Pfam" id="PF17921">
    <property type="entry name" value="Integrase_H2C2"/>
    <property type="match status" value="1"/>
</dbReference>
<feature type="compositionally biased region" description="Polar residues" evidence="1">
    <location>
        <begin position="679"/>
        <end position="696"/>
    </location>
</feature>
<organism evidence="4">
    <name type="scientific">Tanacetum cinerariifolium</name>
    <name type="common">Dalmatian daisy</name>
    <name type="synonym">Chrysanthemum cinerariifolium</name>
    <dbReference type="NCBI Taxonomy" id="118510"/>
    <lineage>
        <taxon>Eukaryota</taxon>
        <taxon>Viridiplantae</taxon>
        <taxon>Streptophyta</taxon>
        <taxon>Embryophyta</taxon>
        <taxon>Tracheophyta</taxon>
        <taxon>Spermatophyta</taxon>
        <taxon>Magnoliopsida</taxon>
        <taxon>eudicotyledons</taxon>
        <taxon>Gunneridae</taxon>
        <taxon>Pentapetalae</taxon>
        <taxon>asterids</taxon>
        <taxon>campanulids</taxon>
        <taxon>Asterales</taxon>
        <taxon>Asteraceae</taxon>
        <taxon>Asteroideae</taxon>
        <taxon>Anthemideae</taxon>
        <taxon>Anthemidinae</taxon>
        <taxon>Tanacetum</taxon>
    </lineage>
</organism>
<dbReference type="InterPro" id="IPR043502">
    <property type="entry name" value="DNA/RNA_pol_sf"/>
</dbReference>
<evidence type="ECO:0000259" key="3">
    <source>
        <dbReference type="Pfam" id="PF17921"/>
    </source>
</evidence>
<feature type="domain" description="Integrase zinc-binding" evidence="3">
    <location>
        <begin position="933"/>
        <end position="985"/>
    </location>
</feature>
<comment type="caution">
    <text evidence="4">The sequence shown here is derived from an EMBL/GenBank/DDBJ whole genome shotgun (WGS) entry which is preliminary data.</text>
</comment>
<dbReference type="InterPro" id="IPR050951">
    <property type="entry name" value="Retrovirus_Pol_polyprotein"/>
</dbReference>
<feature type="domain" description="Reverse transcriptase" evidence="2">
    <location>
        <begin position="721"/>
        <end position="820"/>
    </location>
</feature>
<accession>A0A6L2NXG4</accession>
<dbReference type="InterPro" id="IPR041588">
    <property type="entry name" value="Integrase_H2C2"/>
</dbReference>
<dbReference type="SUPFAM" id="SSF56672">
    <property type="entry name" value="DNA/RNA polymerases"/>
    <property type="match status" value="1"/>
</dbReference>
<dbReference type="Pfam" id="PF00078">
    <property type="entry name" value="RVT_1"/>
    <property type="match status" value="1"/>
</dbReference>
<dbReference type="PANTHER" id="PTHR37984">
    <property type="entry name" value="PROTEIN CBG26694"/>
    <property type="match status" value="1"/>
</dbReference>
<dbReference type="PANTHER" id="PTHR37984:SF5">
    <property type="entry name" value="PROTEIN NYNRIN-LIKE"/>
    <property type="match status" value="1"/>
</dbReference>
<dbReference type="CDD" id="cd01647">
    <property type="entry name" value="RT_LTR"/>
    <property type="match status" value="1"/>
</dbReference>
<dbReference type="Gene3D" id="3.30.420.10">
    <property type="entry name" value="Ribonuclease H-like superfamily/Ribonuclease H"/>
    <property type="match status" value="1"/>
</dbReference>
<keyword evidence="4" id="KW-0808">Transferase</keyword>
<dbReference type="SUPFAM" id="SSF53098">
    <property type="entry name" value="Ribonuclease H-like"/>
    <property type="match status" value="1"/>
</dbReference>
<dbReference type="InterPro" id="IPR000477">
    <property type="entry name" value="RT_dom"/>
</dbReference>
<feature type="region of interest" description="Disordered" evidence="1">
    <location>
        <begin position="659"/>
        <end position="697"/>
    </location>
</feature>
<protein>
    <submittedName>
        <fullName evidence="4">Reverse transcriptase domain-containing protein</fullName>
    </submittedName>
</protein>
<dbReference type="GO" id="GO:0003676">
    <property type="term" value="F:nucleic acid binding"/>
    <property type="evidence" value="ECO:0007669"/>
    <property type="project" value="InterPro"/>
</dbReference>
<dbReference type="AlphaFoldDB" id="A0A6L2NXG4"/>
<dbReference type="Gene3D" id="3.30.70.270">
    <property type="match status" value="1"/>
</dbReference>
<keyword evidence="4" id="KW-0695">RNA-directed DNA polymerase</keyword>
<dbReference type="EMBL" id="BKCJ010010285">
    <property type="protein sequence ID" value="GEU90893.1"/>
    <property type="molecule type" value="Genomic_DNA"/>
</dbReference>
<name>A0A6L2NXG4_TANCI</name>
<dbReference type="InterPro" id="IPR043128">
    <property type="entry name" value="Rev_trsase/Diguanyl_cyclase"/>
</dbReference>
<gene>
    <name evidence="4" type="ORF">Tci_062871</name>
</gene>
<keyword evidence="4" id="KW-0548">Nucleotidyltransferase</keyword>
<sequence length="1108" mass="126962">MKNWTDYNDEEEPIPFRRRVFCSSLDGRPIKIKNVETLIKSLEDRRHIPNWILRLANDRDGWDKYPWGSHVWTTLYQQLKDANVRCWPALYTTQPTYEIDKKSYSITGFAWAFKTWILESFRATMNNYYTRYRRLPRIVAWSSKNKFYRNMLKPFLYGQLPIQRLVPDEIEARSRWWVSSMAYFDGCNIEDERIPCHLNRNNYFEVPSEMYREFNEQMRGYKQRIEKSDNIDLSGFQSYQGVPSSFHTLANSSSFFNMTTPLNWQTPIPSYLGTPNSQPPIPSHPGTSNWQNPMTPYSPNFPHTIPSHPHDAGLLNPVYLSINAGGVHWVNGAINLVDSIFYVFDSTKSESRMLMLEQQIRDWTPVIGPQYDNKFNSPPRRSFIGGMVATVDPVELERFSTNQGKLLTHDRLKKWESYDIMSNTMEVLANMPCKNNTGVLMTEVPERGNVSPTHLSFDDVEDRTRVQMVVTGAEIGDADLKRTFKEAIMAHAGVVSNVPINLGKECEGMVREPLARKHRQAPRDQGFYHPRFNLNSLTKLPKEILASEPQLNLQPPRSMQLTFKKEKQDKYCDYHAEKGHYTNDCFQLGRQLEMALESGKLNHLIKDGIHGSGSIDGSDVLALLREFEPCYKVAFEGPPDGFGSHHLRVLKVKEEASGKIGGQSEYQPIERSPRKSGFEETNISQPSVPGSTSNNRGKPVEAMQELAQNIAKEKYGCFRDDEEKTAFYTDQGTYCYMKMPFGLQNARSTYQRVVDTAFQSQIGRNLEAYVDDMVIKSNNEKVLIEDITETFDNLQRINMKLNQKKCSFGVKEGKFMGYMITSKGIQANLKKTKAITDMQSPQTLKEIKGVSRNEKGYSRAPAANHPSKGGNVIHICSNGNESRMCRTTSRKKEDTVSDTLRKEDAERGQKELCTVGKIGPVIVAHVQEATKANYVIREIHIESCEMHIGARYVLAKAIRQGYYWPTLHRDARNVTQKCDSCQVHAPVPRHEHGGDHPQENGLVERANKSLMEGIKARLGRERAGWVDKLPNVLWANRTSLKQSNGETPFGLTYESEAVIPVKIGMPTHRTMMIREEENEDELRLNMDLPQERREATSIREAKYKTKIK</sequence>
<proteinExistence type="predicted"/>
<dbReference type="InterPro" id="IPR012337">
    <property type="entry name" value="RNaseH-like_sf"/>
</dbReference>
<dbReference type="GO" id="GO:0003964">
    <property type="term" value="F:RNA-directed DNA polymerase activity"/>
    <property type="evidence" value="ECO:0007669"/>
    <property type="project" value="UniProtKB-KW"/>
</dbReference>
<dbReference type="Gene3D" id="1.10.340.70">
    <property type="match status" value="1"/>
</dbReference>
<dbReference type="Gene3D" id="3.10.10.10">
    <property type="entry name" value="HIV Type 1 Reverse Transcriptase, subunit A, domain 1"/>
    <property type="match status" value="1"/>
</dbReference>
<evidence type="ECO:0000259" key="2">
    <source>
        <dbReference type="Pfam" id="PF00078"/>
    </source>
</evidence>
<dbReference type="InterPro" id="IPR036397">
    <property type="entry name" value="RNaseH_sf"/>
</dbReference>